<keyword evidence="3" id="KW-1185">Reference proteome</keyword>
<dbReference type="Proteomes" id="UP001172101">
    <property type="component" value="Unassembled WGS sequence"/>
</dbReference>
<gene>
    <name evidence="2" type="ORF">B0T26DRAFT_677744</name>
</gene>
<dbReference type="AlphaFoldDB" id="A0AA40ACQ1"/>
<accession>A0AA40ACQ1</accession>
<dbReference type="GeneID" id="85323410"/>
<sequence length="212" mass="22361">MVKLLTLYTRALGLGLTLLATAASAASAGEPISARECTTTIVAPSDVILFDMWQPPTTPGTSFFPFFEAALNADGTGYRSLVRFTNPAPPSTGTCAWVLSLPAAEFGHLILQGLPADTAPVLLAFYGVDAAAPYAPGDGLAGFALRPGPYGVNAIHPGTQVVHAEPCAQIGTDVFVRIPEWITEAQWVFWRQDIQPGNATASLGIYLQVQQC</sequence>
<evidence type="ECO:0008006" key="4">
    <source>
        <dbReference type="Google" id="ProtNLM"/>
    </source>
</evidence>
<feature type="chain" id="PRO_5041310547" description="Ubiquitin 3 binding protein But2 C-terminal domain-containing protein" evidence="1">
    <location>
        <begin position="29"/>
        <end position="212"/>
    </location>
</feature>
<feature type="signal peptide" evidence="1">
    <location>
        <begin position="1"/>
        <end position="28"/>
    </location>
</feature>
<protein>
    <recommendedName>
        <fullName evidence="4">Ubiquitin 3 binding protein But2 C-terminal domain-containing protein</fullName>
    </recommendedName>
</protein>
<dbReference type="EMBL" id="JAUIRO010000005">
    <property type="protein sequence ID" value="KAK0713402.1"/>
    <property type="molecule type" value="Genomic_DNA"/>
</dbReference>
<evidence type="ECO:0000313" key="3">
    <source>
        <dbReference type="Proteomes" id="UP001172101"/>
    </source>
</evidence>
<evidence type="ECO:0000256" key="1">
    <source>
        <dbReference type="SAM" id="SignalP"/>
    </source>
</evidence>
<dbReference type="RefSeq" id="XP_060294725.1">
    <property type="nucleotide sequence ID" value="XM_060440140.1"/>
</dbReference>
<reference evidence="2" key="1">
    <citation type="submission" date="2023-06" db="EMBL/GenBank/DDBJ databases">
        <title>Genome-scale phylogeny and comparative genomics of the fungal order Sordariales.</title>
        <authorList>
            <consortium name="Lawrence Berkeley National Laboratory"/>
            <person name="Hensen N."/>
            <person name="Bonometti L."/>
            <person name="Westerberg I."/>
            <person name="Brannstrom I.O."/>
            <person name="Guillou S."/>
            <person name="Cros-Aarteil S."/>
            <person name="Calhoun S."/>
            <person name="Haridas S."/>
            <person name="Kuo A."/>
            <person name="Mondo S."/>
            <person name="Pangilinan J."/>
            <person name="Riley R."/>
            <person name="LaButti K."/>
            <person name="Andreopoulos B."/>
            <person name="Lipzen A."/>
            <person name="Chen C."/>
            <person name="Yanf M."/>
            <person name="Daum C."/>
            <person name="Ng V."/>
            <person name="Clum A."/>
            <person name="Steindorff A."/>
            <person name="Ohm R."/>
            <person name="Martin F."/>
            <person name="Silar P."/>
            <person name="Natvig D."/>
            <person name="Lalanne C."/>
            <person name="Gautier V."/>
            <person name="Ament-velasquez S.L."/>
            <person name="Kruys A."/>
            <person name="Hutchinson M.I."/>
            <person name="Powell A.J."/>
            <person name="Barry K."/>
            <person name="Miller A.N."/>
            <person name="Grigoriev I.V."/>
            <person name="Debuchy R."/>
            <person name="Gladieux P."/>
            <person name="Thoren M.H."/>
            <person name="Johannesson H."/>
        </authorList>
    </citation>
    <scope>NUCLEOTIDE SEQUENCE</scope>
    <source>
        <strain evidence="2">SMH2392-1A</strain>
    </source>
</reference>
<name>A0AA40ACQ1_9PEZI</name>
<proteinExistence type="predicted"/>
<organism evidence="2 3">
    <name type="scientific">Lasiosphaeria miniovina</name>
    <dbReference type="NCBI Taxonomy" id="1954250"/>
    <lineage>
        <taxon>Eukaryota</taxon>
        <taxon>Fungi</taxon>
        <taxon>Dikarya</taxon>
        <taxon>Ascomycota</taxon>
        <taxon>Pezizomycotina</taxon>
        <taxon>Sordariomycetes</taxon>
        <taxon>Sordariomycetidae</taxon>
        <taxon>Sordariales</taxon>
        <taxon>Lasiosphaeriaceae</taxon>
        <taxon>Lasiosphaeria</taxon>
    </lineage>
</organism>
<comment type="caution">
    <text evidence="2">The sequence shown here is derived from an EMBL/GenBank/DDBJ whole genome shotgun (WGS) entry which is preliminary data.</text>
</comment>
<keyword evidence="1" id="KW-0732">Signal</keyword>
<evidence type="ECO:0000313" key="2">
    <source>
        <dbReference type="EMBL" id="KAK0713402.1"/>
    </source>
</evidence>